<dbReference type="OrthoDB" id="428159at2759"/>
<gene>
    <name evidence="1" type="ORF">Acr_24g0015930</name>
</gene>
<accession>A0A7J0GX88</accession>
<comment type="caution">
    <text evidence="1">The sequence shown here is derived from an EMBL/GenBank/DDBJ whole genome shotgun (WGS) entry which is preliminary data.</text>
</comment>
<protein>
    <submittedName>
        <fullName evidence="1">Pleckstrin homology (PH) domain-containing protein</fullName>
    </submittedName>
</protein>
<reference evidence="1 2" key="1">
    <citation type="submission" date="2019-07" db="EMBL/GenBank/DDBJ databases">
        <title>De Novo Assembly of kiwifruit Actinidia rufa.</title>
        <authorList>
            <person name="Sugita-Konishi S."/>
            <person name="Sato K."/>
            <person name="Mori E."/>
            <person name="Abe Y."/>
            <person name="Kisaki G."/>
            <person name="Hamano K."/>
            <person name="Suezawa K."/>
            <person name="Otani M."/>
            <person name="Fukuda T."/>
            <person name="Manabe T."/>
            <person name="Gomi K."/>
            <person name="Tabuchi M."/>
            <person name="Akimitsu K."/>
            <person name="Kataoka I."/>
        </authorList>
    </citation>
    <scope>NUCLEOTIDE SEQUENCE [LARGE SCALE GENOMIC DNA]</scope>
    <source>
        <strain evidence="2">cv. Fuchu</strain>
    </source>
</reference>
<dbReference type="PANTHER" id="PTHR16166:SF137">
    <property type="entry name" value="PLECKSTRIN HOMOLOGY (PH) DOMAIN-CONTAINING PROTEIN"/>
    <property type="match status" value="1"/>
</dbReference>
<dbReference type="AlphaFoldDB" id="A0A7J0GX88"/>
<dbReference type="EMBL" id="BJWL01000024">
    <property type="protein sequence ID" value="GFZ15403.1"/>
    <property type="molecule type" value="Genomic_DNA"/>
</dbReference>
<evidence type="ECO:0000313" key="2">
    <source>
        <dbReference type="Proteomes" id="UP000585474"/>
    </source>
</evidence>
<dbReference type="InterPro" id="IPR026847">
    <property type="entry name" value="VPS13"/>
</dbReference>
<organism evidence="1 2">
    <name type="scientific">Actinidia rufa</name>
    <dbReference type="NCBI Taxonomy" id="165716"/>
    <lineage>
        <taxon>Eukaryota</taxon>
        <taxon>Viridiplantae</taxon>
        <taxon>Streptophyta</taxon>
        <taxon>Embryophyta</taxon>
        <taxon>Tracheophyta</taxon>
        <taxon>Spermatophyta</taxon>
        <taxon>Magnoliopsida</taxon>
        <taxon>eudicotyledons</taxon>
        <taxon>Gunneridae</taxon>
        <taxon>Pentapetalae</taxon>
        <taxon>asterids</taxon>
        <taxon>Ericales</taxon>
        <taxon>Actinidiaceae</taxon>
        <taxon>Actinidia</taxon>
    </lineage>
</organism>
<proteinExistence type="predicted"/>
<dbReference type="GO" id="GO:0006623">
    <property type="term" value="P:protein targeting to vacuole"/>
    <property type="evidence" value="ECO:0007669"/>
    <property type="project" value="TreeGrafter"/>
</dbReference>
<dbReference type="PANTHER" id="PTHR16166">
    <property type="entry name" value="VACUOLAR PROTEIN SORTING-ASSOCIATED PROTEIN VPS13"/>
    <property type="match status" value="1"/>
</dbReference>
<dbReference type="Proteomes" id="UP000585474">
    <property type="component" value="Unassembled WGS sequence"/>
</dbReference>
<evidence type="ECO:0000313" key="1">
    <source>
        <dbReference type="EMBL" id="GFZ15403.1"/>
    </source>
</evidence>
<name>A0A7J0GX88_9ERIC</name>
<dbReference type="GO" id="GO:0045053">
    <property type="term" value="P:protein retention in Golgi apparatus"/>
    <property type="evidence" value="ECO:0007669"/>
    <property type="project" value="TreeGrafter"/>
</dbReference>
<sequence length="333" mass="37363">MMTEELAEKGKLKGTGSKEGMVPLFNISLSGIGFSLHGRPAYLSSTICFSLAARSYNDKYEAWEPLVEPVDGFLRYQYDHNAPGAASQLRLTCTRDLNLNVTVSNANMIFQAYASWNNLSQVGESNSEREAVSPTYRGKPFLDVHHRRNYYIIPQNKLGQDIFIRATEVRGLPNIIKMPSGDMKRLKVPVWKNMLESHMRGNRCKKLRTMVTVIIAGAEFQQVEGLSSHLYTVAVRLSPDQNLPGGSLLNQQSARTCGTISDHIVSSDLELVNWNEIFFFRVESPVIYNGNAPPHTNHGPCHLLYYSYCELPVHGELGCVKCQMAEGLPFLWC</sequence>
<keyword evidence="2" id="KW-1185">Reference proteome</keyword>